<evidence type="ECO:0000313" key="2">
    <source>
        <dbReference type="Proteomes" id="UP001470809"/>
    </source>
</evidence>
<dbReference type="EMBL" id="CP151767">
    <property type="protein sequence ID" value="WZU68100.1"/>
    <property type="molecule type" value="Genomic_DNA"/>
</dbReference>
<name>A0AAN0NL23_9RHOB</name>
<sequence length="111" mass="12571">MSDWKPLPGEDAKSYIERVGGWDGAKIKMMAVLQSEFGYKHGDAKTLSLTSSRFWMTFFRSKLARMHAAGNGRAAGRRFVENRNSDWGIGKPTLTPTEIDQLLNEFGDWQD</sequence>
<organism evidence="1 2">
    <name type="scientific">Yoonia rhodophyticola</name>
    <dbReference type="NCBI Taxonomy" id="3137370"/>
    <lineage>
        <taxon>Bacteria</taxon>
        <taxon>Pseudomonadati</taxon>
        <taxon>Pseudomonadota</taxon>
        <taxon>Alphaproteobacteria</taxon>
        <taxon>Rhodobacterales</taxon>
        <taxon>Paracoccaceae</taxon>
        <taxon>Yoonia</taxon>
    </lineage>
</organism>
<dbReference type="RefSeq" id="WP_342077393.1">
    <property type="nucleotide sequence ID" value="NZ_CP151767.2"/>
</dbReference>
<evidence type="ECO:0000313" key="1">
    <source>
        <dbReference type="EMBL" id="WZU68100.1"/>
    </source>
</evidence>
<reference evidence="1 2" key="2">
    <citation type="submission" date="2024-08" db="EMBL/GenBank/DDBJ databases">
        <title>Phylogenomic analyses of a clade within the roseobacter group suggest taxonomic reassignments of species of the genera Aestuariivita, Citreicella, Loktanella, Nautella, Pelagibaca, Ruegeria, Thalassobius, Thiobacimonas and Tropicibacter, and the proposal o.</title>
        <authorList>
            <person name="Jeon C.O."/>
        </authorList>
    </citation>
    <scope>NUCLEOTIDE SEQUENCE [LARGE SCALE GENOMIC DNA]</scope>
    <source>
        <strain evidence="1 2">SS1-5</strain>
    </source>
</reference>
<dbReference type="AlphaFoldDB" id="A0AAN0NL23"/>
<gene>
    <name evidence="1" type="ORF">AABB31_03945</name>
</gene>
<accession>A0AAN0NL23</accession>
<dbReference type="Proteomes" id="UP001470809">
    <property type="component" value="Chromosome"/>
</dbReference>
<protein>
    <submittedName>
        <fullName evidence="1">Uncharacterized protein</fullName>
    </submittedName>
</protein>
<dbReference type="KEGG" id="yrh:AABB31_03945"/>
<reference evidence="2" key="1">
    <citation type="submission" date="2024-04" db="EMBL/GenBank/DDBJ databases">
        <title>Phylogenomic analyses of a clade within the roseobacter group suggest taxonomic reassignments of species of the genera Aestuariivita, Citreicella, Loktanella, Nautella, Pelagibaca, Ruegeria, Thalassobius, Thiobacimonas and Tropicibacter, and the proposal o.</title>
        <authorList>
            <person name="Jeon C.O."/>
        </authorList>
    </citation>
    <scope>NUCLEOTIDE SEQUENCE [LARGE SCALE GENOMIC DNA]</scope>
    <source>
        <strain evidence="2">SS1-5</strain>
    </source>
</reference>
<keyword evidence="2" id="KW-1185">Reference proteome</keyword>
<proteinExistence type="predicted"/>